<organism evidence="2 3">
    <name type="scientific">Pseudomonas fluorescens</name>
    <dbReference type="NCBI Taxonomy" id="294"/>
    <lineage>
        <taxon>Bacteria</taxon>
        <taxon>Pseudomonadati</taxon>
        <taxon>Pseudomonadota</taxon>
        <taxon>Gammaproteobacteria</taxon>
        <taxon>Pseudomonadales</taxon>
        <taxon>Pseudomonadaceae</taxon>
        <taxon>Pseudomonas</taxon>
    </lineage>
</organism>
<name>A0A1T2Y3E8_PSEFL</name>
<keyword evidence="1" id="KW-0238">DNA-binding</keyword>
<gene>
    <name evidence="2" type="ORF">BFW87_25075</name>
</gene>
<evidence type="ECO:0000313" key="3">
    <source>
        <dbReference type="Proteomes" id="UP000190965"/>
    </source>
</evidence>
<dbReference type="InterPro" id="IPR037923">
    <property type="entry name" value="HTH-like"/>
</dbReference>
<dbReference type="InterPro" id="IPR014710">
    <property type="entry name" value="RmlC-like_jellyroll"/>
</dbReference>
<dbReference type="Gene3D" id="2.60.120.10">
    <property type="entry name" value="Jelly Rolls"/>
    <property type="match status" value="1"/>
</dbReference>
<proteinExistence type="predicted"/>
<comment type="caution">
    <text evidence="2">The sequence shown here is derived from an EMBL/GenBank/DDBJ whole genome shotgun (WGS) entry which is preliminary data.</text>
</comment>
<dbReference type="GO" id="GO:0003677">
    <property type="term" value="F:DNA binding"/>
    <property type="evidence" value="ECO:0007669"/>
    <property type="project" value="UniProtKB-KW"/>
</dbReference>
<reference evidence="2 3" key="1">
    <citation type="submission" date="2016-12" db="EMBL/GenBank/DDBJ databases">
        <title>Draft genome sequences of seven strains of Pseudomonas fluorescens that produce 4-formylaminooxyvinylglycine.</title>
        <authorList>
            <person name="Okrent R.A."/>
            <person name="Manning V.A."/>
            <person name="Trippe K.M."/>
        </authorList>
    </citation>
    <scope>NUCLEOTIDE SEQUENCE [LARGE SCALE GENOMIC DNA]</scope>
    <source>
        <strain evidence="2 3">P5A</strain>
    </source>
</reference>
<dbReference type="RefSeq" id="WP_078742399.1">
    <property type="nucleotide sequence ID" value="NZ_MSDF01000051.1"/>
</dbReference>
<dbReference type="EMBL" id="MSDF01000051">
    <property type="protein sequence ID" value="OPA86532.1"/>
    <property type="molecule type" value="Genomic_DNA"/>
</dbReference>
<evidence type="ECO:0008006" key="4">
    <source>
        <dbReference type="Google" id="ProtNLM"/>
    </source>
</evidence>
<dbReference type="OrthoDB" id="4205621at2"/>
<sequence>MIRCVRIWTNAQGDSVFEEGIIDLPKGERGDVLSAMAATSSISFRETRAGGAFDPHTAPTRQFVITLRGSLLFKTRSGDTFSITPGDILLAEDTVGSGHSWQLVDDEPWLRAYAILAPDAAPLFKANA</sequence>
<dbReference type="AlphaFoldDB" id="A0A1T2Y3E8"/>
<evidence type="ECO:0000256" key="1">
    <source>
        <dbReference type="ARBA" id="ARBA00023125"/>
    </source>
</evidence>
<evidence type="ECO:0000313" key="2">
    <source>
        <dbReference type="EMBL" id="OPA86532.1"/>
    </source>
</evidence>
<protein>
    <recommendedName>
        <fullName evidence="4">Cupin 2 conserved barrel domain-containing protein</fullName>
    </recommendedName>
</protein>
<dbReference type="Proteomes" id="UP000190965">
    <property type="component" value="Unassembled WGS sequence"/>
</dbReference>
<dbReference type="SUPFAM" id="SSF51215">
    <property type="entry name" value="Regulatory protein AraC"/>
    <property type="match status" value="1"/>
</dbReference>
<accession>A0A1T2Y3E8</accession>